<evidence type="ECO:0000313" key="1">
    <source>
        <dbReference type="EMBL" id="CAG7615444.1"/>
    </source>
</evidence>
<keyword evidence="2" id="KW-1185">Reference proteome</keyword>
<evidence type="ECO:0000313" key="2">
    <source>
        <dbReference type="Proteomes" id="UP000730618"/>
    </source>
</evidence>
<proteinExistence type="predicted"/>
<comment type="caution">
    <text evidence="1">The sequence shown here is derived from an EMBL/GenBank/DDBJ whole genome shotgun (WGS) entry which is preliminary data.</text>
</comment>
<gene>
    <name evidence="1" type="ORF">PAECIP111802_00168</name>
</gene>
<accession>A0ABM8VAD2</accession>
<organism evidence="1 2">
    <name type="scientific">Paenibacillus allorhizosphaerae</name>
    <dbReference type="NCBI Taxonomy" id="2849866"/>
    <lineage>
        <taxon>Bacteria</taxon>
        <taxon>Bacillati</taxon>
        <taxon>Bacillota</taxon>
        <taxon>Bacilli</taxon>
        <taxon>Bacillales</taxon>
        <taxon>Paenibacillaceae</taxon>
        <taxon>Paenibacillus</taxon>
    </lineage>
</organism>
<dbReference type="Proteomes" id="UP000730618">
    <property type="component" value="Unassembled WGS sequence"/>
</dbReference>
<name>A0ABM8VAD2_9BACL</name>
<reference evidence="1 2" key="1">
    <citation type="submission" date="2021-06" db="EMBL/GenBank/DDBJ databases">
        <authorList>
            <person name="Criscuolo A."/>
        </authorList>
    </citation>
    <scope>NUCLEOTIDE SEQUENCE [LARGE SCALE GENOMIC DNA]</scope>
    <source>
        <strain evidence="2">CIP 111802</strain>
    </source>
</reference>
<sequence length="39" mass="4251">MGWAIWGGVCDLNTNEEATDDDEETHQVVPLGACLAHHD</sequence>
<dbReference type="EMBL" id="CAJVCE010000001">
    <property type="protein sequence ID" value="CAG7615444.1"/>
    <property type="molecule type" value="Genomic_DNA"/>
</dbReference>
<protein>
    <submittedName>
        <fullName evidence="1">Uncharacterized protein</fullName>
    </submittedName>
</protein>